<sequence length="706" mass="80790">MYDEYEVKTELSGSQELEHARKDAGNEAFQYVNKLISQSSNLESLEQDKQQAFGKHQSKIAYLKSQVQGIVTNIESGIDELQETAAGLKELKDEIKSIEDETNKREQAFSDNNQPLHDLALAFERATIIEELLNSFDSADEAISSISKYFEGNPDAFSIKLYTTIEALVEFEENLQSKVSDQSLKTFIESHFSPIHTYNDILINNVHKCLNTAFSQTPDALIRANWIMCAHDEHDMIEAFLLNAMTNETNSALEKIDQNNVSEYLKTLSGMIDYLPEKLELLMPSLPSDINGMDLIAKFVNTEIYRMLVEYRDKMPMNASLADSMIKCTKDIVCSLYALLAIKPSDDFLDFQMNLQSSFEQILYGDYQKFLDNIINLDIDSVSTRRDGIYYTLGPKDLIDRLLDAYNFAKNSSSNIAQVILPTLVDKLADAFVEVGNSACKSYNMKYIIACCNNSVEAVKMINDFAKQNADTIIEDFKKQNSGQTELTTKEATSCFTKKLQKPWGDMKNRGLVTLSKIAISRVIANDEDFRYDFNDKLDTMSNNLQDMSQHLFQPLYKKFLSIFSRELVPHYIQSYFSKNFEKPRTQEEFATNVTHECNALSQLFQSLEPNLCESSIKVIESFRDFLIDPYDSLHLIFHIIAKEYHDFTPGLAMSLVKIRVDSKDNKSELPEVRKGFEAMYVNVDQTSNERFFDPEYEEKKGIFDK</sequence>
<gene>
    <name evidence="5" type="ORF">M9Y10_015222</name>
</gene>
<dbReference type="PANTHER" id="PTHR21292:SF1">
    <property type="entry name" value="EXOCYST COMPLEX COMPONENT 3"/>
    <property type="match status" value="1"/>
</dbReference>
<organism evidence="5 6">
    <name type="scientific">Tritrichomonas musculus</name>
    <dbReference type="NCBI Taxonomy" id="1915356"/>
    <lineage>
        <taxon>Eukaryota</taxon>
        <taxon>Metamonada</taxon>
        <taxon>Parabasalia</taxon>
        <taxon>Tritrichomonadida</taxon>
        <taxon>Tritrichomonadidae</taxon>
        <taxon>Tritrichomonas</taxon>
    </lineage>
</organism>
<comment type="similarity">
    <text evidence="1">Belongs to the SEC6 family.</text>
</comment>
<proteinExistence type="inferred from homology"/>
<dbReference type="EMBL" id="JAPFFF010000002">
    <property type="protein sequence ID" value="KAK8897282.1"/>
    <property type="molecule type" value="Genomic_DNA"/>
</dbReference>
<dbReference type="InterPro" id="IPR010326">
    <property type="entry name" value="EXOC3/Sec6"/>
</dbReference>
<dbReference type="InterPro" id="IPR042532">
    <property type="entry name" value="EXOC3/Sec6_C"/>
</dbReference>
<evidence type="ECO:0000313" key="5">
    <source>
        <dbReference type="EMBL" id="KAK8897282.1"/>
    </source>
</evidence>
<protein>
    <recommendedName>
        <fullName evidence="7">Exocyst complex component Sec6</fullName>
    </recommendedName>
</protein>
<keyword evidence="2" id="KW-0813">Transport</keyword>
<keyword evidence="6" id="KW-1185">Reference proteome</keyword>
<dbReference type="Pfam" id="PF06046">
    <property type="entry name" value="Sec6"/>
    <property type="match status" value="1"/>
</dbReference>
<comment type="caution">
    <text evidence="5">The sequence shown here is derived from an EMBL/GenBank/DDBJ whole genome shotgun (WGS) entry which is preliminary data.</text>
</comment>
<evidence type="ECO:0000256" key="3">
    <source>
        <dbReference type="ARBA" id="ARBA00022483"/>
    </source>
</evidence>
<evidence type="ECO:0000256" key="2">
    <source>
        <dbReference type="ARBA" id="ARBA00022448"/>
    </source>
</evidence>
<evidence type="ECO:0000313" key="6">
    <source>
        <dbReference type="Proteomes" id="UP001470230"/>
    </source>
</evidence>
<evidence type="ECO:0000256" key="4">
    <source>
        <dbReference type="SAM" id="Coils"/>
    </source>
</evidence>
<name>A0ABR2L250_9EUKA</name>
<evidence type="ECO:0000256" key="1">
    <source>
        <dbReference type="ARBA" id="ARBA00009447"/>
    </source>
</evidence>
<keyword evidence="3" id="KW-0268">Exocytosis</keyword>
<dbReference type="Proteomes" id="UP001470230">
    <property type="component" value="Unassembled WGS sequence"/>
</dbReference>
<keyword evidence="4" id="KW-0175">Coiled coil</keyword>
<evidence type="ECO:0008006" key="7">
    <source>
        <dbReference type="Google" id="ProtNLM"/>
    </source>
</evidence>
<reference evidence="5 6" key="1">
    <citation type="submission" date="2024-04" db="EMBL/GenBank/DDBJ databases">
        <title>Tritrichomonas musculus Genome.</title>
        <authorList>
            <person name="Alves-Ferreira E."/>
            <person name="Grigg M."/>
            <person name="Lorenzi H."/>
            <person name="Galac M."/>
        </authorList>
    </citation>
    <scope>NUCLEOTIDE SEQUENCE [LARGE SCALE GENOMIC DNA]</scope>
    <source>
        <strain evidence="5 6">EAF2021</strain>
    </source>
</reference>
<feature type="coiled-coil region" evidence="4">
    <location>
        <begin position="78"/>
        <end position="108"/>
    </location>
</feature>
<accession>A0ABR2L250</accession>
<dbReference type="Gene3D" id="1.10.357.70">
    <property type="entry name" value="Exocyst complex component Sec6, C-terminal domain"/>
    <property type="match status" value="1"/>
</dbReference>
<dbReference type="PANTHER" id="PTHR21292">
    <property type="entry name" value="EXOCYST COMPLEX COMPONENT SEC6-RELATED"/>
    <property type="match status" value="1"/>
</dbReference>